<dbReference type="Gene3D" id="3.40.630.30">
    <property type="match status" value="1"/>
</dbReference>
<dbReference type="PROSITE" id="PS51186">
    <property type="entry name" value="GNAT"/>
    <property type="match status" value="1"/>
</dbReference>
<evidence type="ECO:0000313" key="2">
    <source>
        <dbReference type="EMBL" id="RNL86346.1"/>
    </source>
</evidence>
<feature type="domain" description="N-acetyltransferase" evidence="1">
    <location>
        <begin position="5"/>
        <end position="157"/>
    </location>
</feature>
<dbReference type="SUPFAM" id="SSF55729">
    <property type="entry name" value="Acyl-CoA N-acyltransferases (Nat)"/>
    <property type="match status" value="1"/>
</dbReference>
<sequence length="157" mass="18021">MAAEITIRPGKPEDLPELQQLFRNTILSVCRTDYTAEQTRAWASGIENESRWQNVMGGQFVVIAEEKEKITGFCTLLNYNHIDLLFVHHRYQRQGIARKLYGMAEKEAINNGQTRLTANVSKTAKPFFEQCGFRTVKEQVIFVKGTELTNYVMTKTL</sequence>
<dbReference type="AlphaFoldDB" id="A0A3N0EER5"/>
<dbReference type="CDD" id="cd04301">
    <property type="entry name" value="NAT_SF"/>
    <property type="match status" value="1"/>
</dbReference>
<protein>
    <submittedName>
        <fullName evidence="2">GNAT family N-acetyltransferase</fullName>
    </submittedName>
</protein>
<organism evidence="2 3">
    <name type="scientific">Sinomicrobium pectinilyticum</name>
    <dbReference type="NCBI Taxonomy" id="1084421"/>
    <lineage>
        <taxon>Bacteria</taxon>
        <taxon>Pseudomonadati</taxon>
        <taxon>Bacteroidota</taxon>
        <taxon>Flavobacteriia</taxon>
        <taxon>Flavobacteriales</taxon>
        <taxon>Flavobacteriaceae</taxon>
        <taxon>Sinomicrobium</taxon>
    </lineage>
</organism>
<dbReference type="InterPro" id="IPR016181">
    <property type="entry name" value="Acyl_CoA_acyltransferase"/>
</dbReference>
<dbReference type="PANTHER" id="PTHR43451">
    <property type="entry name" value="ACETYLTRANSFERASE (GNAT) FAMILY PROTEIN"/>
    <property type="match status" value="1"/>
</dbReference>
<keyword evidence="3" id="KW-1185">Reference proteome</keyword>
<keyword evidence="2" id="KW-0808">Transferase</keyword>
<proteinExistence type="predicted"/>
<accession>A0A3N0EER5</accession>
<dbReference type="Pfam" id="PF13673">
    <property type="entry name" value="Acetyltransf_10"/>
    <property type="match status" value="1"/>
</dbReference>
<dbReference type="Proteomes" id="UP000267469">
    <property type="component" value="Unassembled WGS sequence"/>
</dbReference>
<dbReference type="InterPro" id="IPR052564">
    <property type="entry name" value="N-acetyltrans/Recomb-assoc"/>
</dbReference>
<dbReference type="GO" id="GO:0016747">
    <property type="term" value="F:acyltransferase activity, transferring groups other than amino-acyl groups"/>
    <property type="evidence" value="ECO:0007669"/>
    <property type="project" value="InterPro"/>
</dbReference>
<dbReference type="RefSeq" id="WP_123216126.1">
    <property type="nucleotide sequence ID" value="NZ_RJTM01000081.1"/>
</dbReference>
<dbReference type="OrthoDB" id="424368at2"/>
<dbReference type="PANTHER" id="PTHR43451:SF1">
    <property type="entry name" value="ACETYLTRANSFERASE"/>
    <property type="match status" value="1"/>
</dbReference>
<evidence type="ECO:0000313" key="3">
    <source>
        <dbReference type="Proteomes" id="UP000267469"/>
    </source>
</evidence>
<comment type="caution">
    <text evidence="2">The sequence shown here is derived from an EMBL/GenBank/DDBJ whole genome shotgun (WGS) entry which is preliminary data.</text>
</comment>
<dbReference type="EMBL" id="RJTM01000081">
    <property type="protein sequence ID" value="RNL86346.1"/>
    <property type="molecule type" value="Genomic_DNA"/>
</dbReference>
<reference evidence="2 3" key="1">
    <citation type="submission" date="2018-10" db="EMBL/GenBank/DDBJ databases">
        <title>Sinomicrobium pectinilyticum sp. nov., a pectinase-producing bacterium isolated from alkaline and saline soil, and emended description of the genus Sinomicrobium.</title>
        <authorList>
            <person name="Cheng B."/>
            <person name="Li C."/>
            <person name="Lai Q."/>
            <person name="Du M."/>
            <person name="Shao Z."/>
            <person name="Xu P."/>
            <person name="Yang C."/>
        </authorList>
    </citation>
    <scope>NUCLEOTIDE SEQUENCE [LARGE SCALE GENOMIC DNA]</scope>
    <source>
        <strain evidence="2 3">5DNS001</strain>
    </source>
</reference>
<dbReference type="InterPro" id="IPR000182">
    <property type="entry name" value="GNAT_dom"/>
</dbReference>
<evidence type="ECO:0000259" key="1">
    <source>
        <dbReference type="PROSITE" id="PS51186"/>
    </source>
</evidence>
<name>A0A3N0EER5_SINP1</name>
<gene>
    <name evidence="2" type="ORF">ED312_11300</name>
</gene>